<evidence type="ECO:0000259" key="3">
    <source>
        <dbReference type="PROSITE" id="PS51387"/>
    </source>
</evidence>
<evidence type="ECO:0000313" key="4">
    <source>
        <dbReference type="EMBL" id="GGW76359.1"/>
    </source>
</evidence>
<dbReference type="RefSeq" id="WP_189383620.1">
    <property type="nucleotide sequence ID" value="NZ_BAABFY010000002.1"/>
</dbReference>
<dbReference type="Proteomes" id="UP000608345">
    <property type="component" value="Unassembled WGS sequence"/>
</dbReference>
<dbReference type="GO" id="GO:0071949">
    <property type="term" value="F:FAD binding"/>
    <property type="evidence" value="ECO:0007669"/>
    <property type="project" value="InterPro"/>
</dbReference>
<accession>A0A918JDZ5</accession>
<dbReference type="SUPFAM" id="SSF56176">
    <property type="entry name" value="FAD-binding/transporter-associated domain-like"/>
    <property type="match status" value="1"/>
</dbReference>
<dbReference type="PANTHER" id="PTHR11748:SF103">
    <property type="entry name" value="GLYCOLATE OXIDASE SUBUNIT GLCE"/>
    <property type="match status" value="1"/>
</dbReference>
<dbReference type="InterPro" id="IPR006094">
    <property type="entry name" value="Oxid_FAD_bind_N"/>
</dbReference>
<reference evidence="4" key="2">
    <citation type="submission" date="2020-09" db="EMBL/GenBank/DDBJ databases">
        <authorList>
            <person name="Sun Q."/>
            <person name="Kim S."/>
        </authorList>
    </citation>
    <scope>NUCLEOTIDE SEQUENCE</scope>
    <source>
        <strain evidence="4">KCTC 23732</strain>
    </source>
</reference>
<gene>
    <name evidence="4" type="primary">glcE</name>
    <name evidence="4" type="ORF">GCM10011450_02530</name>
</gene>
<evidence type="ECO:0000313" key="5">
    <source>
        <dbReference type="Proteomes" id="UP000608345"/>
    </source>
</evidence>
<dbReference type="GO" id="GO:0003824">
    <property type="term" value="F:catalytic activity"/>
    <property type="evidence" value="ECO:0007669"/>
    <property type="project" value="InterPro"/>
</dbReference>
<keyword evidence="5" id="KW-1185">Reference proteome</keyword>
<dbReference type="NCBIfam" id="NF008439">
    <property type="entry name" value="PRK11282.1"/>
    <property type="match status" value="1"/>
</dbReference>
<feature type="domain" description="FAD-binding PCMH-type" evidence="3">
    <location>
        <begin position="1"/>
        <end position="175"/>
    </location>
</feature>
<name>A0A918JDZ5_9BURK</name>
<dbReference type="InterPro" id="IPR016166">
    <property type="entry name" value="FAD-bd_PCMH"/>
</dbReference>
<dbReference type="AlphaFoldDB" id="A0A918JDZ5"/>
<dbReference type="Gene3D" id="3.30.465.10">
    <property type="match status" value="1"/>
</dbReference>
<reference evidence="4" key="1">
    <citation type="journal article" date="2014" name="Int. J. Syst. Evol. Microbiol.">
        <title>Complete genome sequence of Corynebacterium casei LMG S-19264T (=DSM 44701T), isolated from a smear-ripened cheese.</title>
        <authorList>
            <consortium name="US DOE Joint Genome Institute (JGI-PGF)"/>
            <person name="Walter F."/>
            <person name="Albersmeier A."/>
            <person name="Kalinowski J."/>
            <person name="Ruckert C."/>
        </authorList>
    </citation>
    <scope>NUCLEOTIDE SEQUENCE</scope>
    <source>
        <strain evidence="4">KCTC 23732</strain>
    </source>
</reference>
<evidence type="ECO:0000256" key="2">
    <source>
        <dbReference type="ARBA" id="ARBA00022827"/>
    </source>
</evidence>
<proteinExistence type="predicted"/>
<dbReference type="PROSITE" id="PS51387">
    <property type="entry name" value="FAD_PCMH"/>
    <property type="match status" value="1"/>
</dbReference>
<keyword evidence="1" id="KW-0285">Flavoprotein</keyword>
<dbReference type="EMBL" id="BMYS01000001">
    <property type="protein sequence ID" value="GGW76359.1"/>
    <property type="molecule type" value="Genomic_DNA"/>
</dbReference>
<dbReference type="SUPFAM" id="SSF55103">
    <property type="entry name" value="FAD-linked oxidases, C-terminal domain"/>
    <property type="match status" value="1"/>
</dbReference>
<dbReference type="InterPro" id="IPR016169">
    <property type="entry name" value="FAD-bd_PCMH_sub2"/>
</dbReference>
<sequence length="366" mass="40056">MSFVLNELSEQVVAAAASHKRVLVKGSGSKGFYGNPETTTSENMVLLDVTAYKGVIEYEPSELVMTAACGTPLHEIEKLLDEQNQMLPWEPPHFGPQATIGGAIATGLAGPRRMAAGATADFVLGVRMMNAEGRILRFGGQVMKNVAGYDVSRLLVGSLGIFGPLMEISFKVLPKPLCERTLRHACTINQAMDVFRQIHARSLGVSASAWVPEDGKNGHMYLRLSGSGVAVSQAIVQLPGDELVDADARAFWLSLREQTDPFFNDATIWRVCVPPLAGKMNESIPLVEWGGGQRWVRRVQDTRHIRHNAQQLGGHATLFRYPGPDAIPADGVFHPFRTNIEGISRRLKNALDPRGIFNPDRLIIKL</sequence>
<dbReference type="InterPro" id="IPR036318">
    <property type="entry name" value="FAD-bd_PCMH-like_sf"/>
</dbReference>
<dbReference type="Pfam" id="PF01565">
    <property type="entry name" value="FAD_binding_4"/>
    <property type="match status" value="1"/>
</dbReference>
<dbReference type="InterPro" id="IPR016164">
    <property type="entry name" value="FAD-linked_Oxase-like_C"/>
</dbReference>
<protein>
    <submittedName>
        <fullName evidence="4">Glycolate oxidase subunit GlcE</fullName>
    </submittedName>
</protein>
<keyword evidence="2" id="KW-0274">FAD</keyword>
<organism evidence="4 5">
    <name type="scientific">Advenella faeciporci</name>
    <dbReference type="NCBI Taxonomy" id="797535"/>
    <lineage>
        <taxon>Bacteria</taxon>
        <taxon>Pseudomonadati</taxon>
        <taxon>Pseudomonadota</taxon>
        <taxon>Betaproteobacteria</taxon>
        <taxon>Burkholderiales</taxon>
        <taxon>Alcaligenaceae</taxon>
    </lineage>
</organism>
<dbReference type="PANTHER" id="PTHR11748">
    <property type="entry name" value="D-LACTATE DEHYDROGENASE"/>
    <property type="match status" value="1"/>
</dbReference>
<evidence type="ECO:0000256" key="1">
    <source>
        <dbReference type="ARBA" id="ARBA00022630"/>
    </source>
</evidence>
<comment type="caution">
    <text evidence="4">The sequence shown here is derived from an EMBL/GenBank/DDBJ whole genome shotgun (WGS) entry which is preliminary data.</text>
</comment>